<evidence type="ECO:0000256" key="3">
    <source>
        <dbReference type="ARBA" id="ARBA00022448"/>
    </source>
</evidence>
<dbReference type="OrthoDB" id="9986677at2759"/>
<evidence type="ECO:0000313" key="10">
    <source>
        <dbReference type="EMBL" id="EGG04813.1"/>
    </source>
</evidence>
<feature type="transmembrane region" description="Helical" evidence="9">
    <location>
        <begin position="172"/>
        <end position="194"/>
    </location>
</feature>
<feature type="transmembrane region" description="Helical" evidence="9">
    <location>
        <begin position="321"/>
        <end position="346"/>
    </location>
</feature>
<proteinExistence type="inferred from homology"/>
<evidence type="ECO:0000313" key="11">
    <source>
        <dbReference type="Proteomes" id="UP000001072"/>
    </source>
</evidence>
<dbReference type="AlphaFoldDB" id="F4RS90"/>
<feature type="transmembrane region" description="Helical" evidence="9">
    <location>
        <begin position="763"/>
        <end position="780"/>
    </location>
</feature>
<keyword evidence="3" id="KW-0813">Transport</keyword>
<sequence length="854" mass="96435">MPSTKSFTYENPRAAPTVRNRVEMPVEQSICSETDLKSPLDYDAHQHDAYDVKDFEPENVGRLIDFLRQVVDETDEIMGDDPNFPSTLLTRAAEALKPDVTPQEVLEIAAATRADLKLAEDNSPYPEVRACVDAFDDPSTPVMTFRMWFIGFITVILGTGLNQFFIPRLPNITINTTVAQLLSFPLGMLMARFLPTKVFRVGNRSFTLNPGPFNMKEHMLISIMANASFGGAYATDIIAVLKIPKFYNNVSLGGNRAFQISLVLSTQLMGYTLAGTCRSFLVYPRAMVWWPNLLQITVLRALHGKDNRPPVNGWKTSQIRFFLFCGIGYGIYFILPGVFFQALAFFNWTTWIAPRNAKLAMLTGTLSGLGLNPFPTLDWNFLYGDPIIVPLWAVSNVYFGMLCSVVAICVIYFNNILHTSYLPINSSGLFDRRGRPYNTSRILNEYGILDPARYKAYSVPYMSASTIVAYTGFFAIYSSTVVHSLIHYQSHVKKAFPHFWESLRWKKSGDKTRKSARDLFQSDVHYRLMQAYPEVPTWWFLVIGVVSLTLAIFLIEYYETQMPVWGIFFALALTCVFILPLGMMEAIASISAPLNVLAELVGGYALPGRPLANMLFKTYGYITMAQSLSYIGDMKLAHYVKIPPRTLFLAQTLATILSSFTAITVLDLQIDHFPDLCSRTQPLHFVCPDYHRFYSASILWGAVGPARLFSAALYRYCLIGFLIGALSPFIPWYAGKRWPRSGWRFVHTPLMIVGSWQFAPRNLAYVTPMLLLALFFQGYVKRKYTAWYEKYALTLTAGLSAGIAIFALIYFFAFQMNGQEYEWSGNTIFHTGCDGEACTLLEVPKEGFGIQSWE</sequence>
<protein>
    <submittedName>
        <fullName evidence="10">Putative oligopeptide transporter</fullName>
    </submittedName>
</protein>
<reference evidence="11" key="1">
    <citation type="journal article" date="2011" name="Proc. Natl. Acad. Sci. U.S.A.">
        <title>Obligate biotrophy features unraveled by the genomic analysis of rust fungi.</title>
        <authorList>
            <person name="Duplessis S."/>
            <person name="Cuomo C.A."/>
            <person name="Lin Y.-C."/>
            <person name="Aerts A."/>
            <person name="Tisserant E."/>
            <person name="Veneault-Fourrey C."/>
            <person name="Joly D.L."/>
            <person name="Hacquard S."/>
            <person name="Amselem J."/>
            <person name="Cantarel B.L."/>
            <person name="Chiu R."/>
            <person name="Coutinho P.M."/>
            <person name="Feau N."/>
            <person name="Field M."/>
            <person name="Frey P."/>
            <person name="Gelhaye E."/>
            <person name="Goldberg J."/>
            <person name="Grabherr M.G."/>
            <person name="Kodira C.D."/>
            <person name="Kohler A."/>
            <person name="Kuees U."/>
            <person name="Lindquist E.A."/>
            <person name="Lucas S.M."/>
            <person name="Mago R."/>
            <person name="Mauceli E."/>
            <person name="Morin E."/>
            <person name="Murat C."/>
            <person name="Pangilinan J.L."/>
            <person name="Park R."/>
            <person name="Pearson M."/>
            <person name="Quesneville H."/>
            <person name="Rouhier N."/>
            <person name="Sakthikumar S."/>
            <person name="Salamov A.A."/>
            <person name="Schmutz J."/>
            <person name="Selles B."/>
            <person name="Shapiro H."/>
            <person name="Tanguay P."/>
            <person name="Tuskan G.A."/>
            <person name="Henrissat B."/>
            <person name="Van de Peer Y."/>
            <person name="Rouze P."/>
            <person name="Ellis J.G."/>
            <person name="Dodds P.N."/>
            <person name="Schein J.E."/>
            <person name="Zhong S."/>
            <person name="Hamelin R.C."/>
            <person name="Grigoriev I.V."/>
            <person name="Szabo L.J."/>
            <person name="Martin F."/>
        </authorList>
    </citation>
    <scope>NUCLEOTIDE SEQUENCE [LARGE SCALE GENOMIC DNA]</scope>
    <source>
        <strain evidence="11">98AG31 / pathotype 3-4-7</strain>
    </source>
</reference>
<organism evidence="11">
    <name type="scientific">Melampsora larici-populina (strain 98AG31 / pathotype 3-4-7)</name>
    <name type="common">Poplar leaf rust fungus</name>
    <dbReference type="NCBI Taxonomy" id="747676"/>
    <lineage>
        <taxon>Eukaryota</taxon>
        <taxon>Fungi</taxon>
        <taxon>Dikarya</taxon>
        <taxon>Basidiomycota</taxon>
        <taxon>Pucciniomycotina</taxon>
        <taxon>Pucciniomycetes</taxon>
        <taxon>Pucciniales</taxon>
        <taxon>Melampsoraceae</taxon>
        <taxon>Melampsora</taxon>
    </lineage>
</organism>
<dbReference type="InterPro" id="IPR004648">
    <property type="entry name" value="Oligpept_transpt"/>
</dbReference>
<evidence type="ECO:0000256" key="6">
    <source>
        <dbReference type="ARBA" id="ARBA00022927"/>
    </source>
</evidence>
<dbReference type="EMBL" id="GL883116">
    <property type="protein sequence ID" value="EGG04813.1"/>
    <property type="molecule type" value="Genomic_DNA"/>
</dbReference>
<evidence type="ECO:0000256" key="4">
    <source>
        <dbReference type="ARBA" id="ARBA00022692"/>
    </source>
</evidence>
<feature type="transmembrane region" description="Helical" evidence="9">
    <location>
        <begin position="564"/>
        <end position="583"/>
    </location>
</feature>
<keyword evidence="6" id="KW-0653">Protein transport</keyword>
<feature type="transmembrane region" description="Helical" evidence="9">
    <location>
        <begin position="716"/>
        <end position="734"/>
    </location>
</feature>
<dbReference type="RefSeq" id="XP_007411904.1">
    <property type="nucleotide sequence ID" value="XM_007411842.1"/>
</dbReference>
<feature type="transmembrane region" description="Helical" evidence="9">
    <location>
        <begin position="792"/>
        <end position="813"/>
    </location>
</feature>
<dbReference type="InParanoid" id="F4RS90"/>
<dbReference type="eggNOG" id="KOG2262">
    <property type="taxonomic scope" value="Eukaryota"/>
</dbReference>
<evidence type="ECO:0000256" key="9">
    <source>
        <dbReference type="SAM" id="Phobius"/>
    </source>
</evidence>
<dbReference type="GO" id="GO:0015031">
    <property type="term" value="P:protein transport"/>
    <property type="evidence" value="ECO:0007669"/>
    <property type="project" value="UniProtKB-KW"/>
</dbReference>
<name>F4RS90_MELLP</name>
<keyword evidence="11" id="KW-1185">Reference proteome</keyword>
<dbReference type="KEGG" id="mlr:MELLADRAFT_88574"/>
<keyword evidence="8 9" id="KW-0472">Membrane</keyword>
<dbReference type="GeneID" id="18934924"/>
<keyword evidence="7 9" id="KW-1133">Transmembrane helix</keyword>
<evidence type="ECO:0000256" key="8">
    <source>
        <dbReference type="ARBA" id="ARBA00023136"/>
    </source>
</evidence>
<feature type="transmembrane region" description="Helical" evidence="9">
    <location>
        <begin position="537"/>
        <end position="558"/>
    </location>
</feature>
<dbReference type="NCBIfam" id="TIGR00727">
    <property type="entry name" value="ISP4_OPT"/>
    <property type="match status" value="1"/>
</dbReference>
<evidence type="ECO:0000256" key="5">
    <source>
        <dbReference type="ARBA" id="ARBA00022856"/>
    </source>
</evidence>
<feature type="transmembrane region" description="Helical" evidence="9">
    <location>
        <begin position="147"/>
        <end position="166"/>
    </location>
</feature>
<dbReference type="PANTHER" id="PTHR22601">
    <property type="entry name" value="ISP4 LIKE PROTEIN"/>
    <property type="match status" value="1"/>
</dbReference>
<evidence type="ECO:0000256" key="2">
    <source>
        <dbReference type="ARBA" id="ARBA00008807"/>
    </source>
</evidence>
<accession>F4RS90</accession>
<evidence type="ECO:0000256" key="7">
    <source>
        <dbReference type="ARBA" id="ARBA00022989"/>
    </source>
</evidence>
<keyword evidence="5" id="KW-0571">Peptide transport</keyword>
<dbReference type="Pfam" id="PF03169">
    <property type="entry name" value="OPT"/>
    <property type="match status" value="1"/>
</dbReference>
<keyword evidence="4 9" id="KW-0812">Transmembrane</keyword>
<evidence type="ECO:0000256" key="1">
    <source>
        <dbReference type="ARBA" id="ARBA00004141"/>
    </source>
</evidence>
<dbReference type="VEuPathDB" id="FungiDB:MELLADRAFT_88574"/>
<dbReference type="NCBIfam" id="TIGR00728">
    <property type="entry name" value="OPT_sfam"/>
    <property type="match status" value="1"/>
</dbReference>
<dbReference type="GO" id="GO:0016020">
    <property type="term" value="C:membrane"/>
    <property type="evidence" value="ECO:0007669"/>
    <property type="project" value="UniProtKB-SubCell"/>
</dbReference>
<feature type="transmembrane region" description="Helical" evidence="9">
    <location>
        <begin position="387"/>
        <end position="413"/>
    </location>
</feature>
<comment type="subcellular location">
    <subcellularLocation>
        <location evidence="1">Membrane</location>
        <topology evidence="1">Multi-pass membrane protein</topology>
    </subcellularLocation>
</comment>
<dbReference type="HOGENOM" id="CLU_004965_1_0_1"/>
<dbReference type="GO" id="GO:0035673">
    <property type="term" value="F:oligopeptide transmembrane transporter activity"/>
    <property type="evidence" value="ECO:0007669"/>
    <property type="project" value="InterPro"/>
</dbReference>
<gene>
    <name evidence="10" type="ORF">MELLADRAFT_88574</name>
</gene>
<dbReference type="InterPro" id="IPR004813">
    <property type="entry name" value="OPT"/>
</dbReference>
<comment type="similarity">
    <text evidence="2">Belongs to the oligopeptide OPT transporter family.</text>
</comment>
<dbReference type="Proteomes" id="UP000001072">
    <property type="component" value="Unassembled WGS sequence"/>
</dbReference>